<dbReference type="PANTHER" id="PTHR23426:SF65">
    <property type="entry name" value="FERREDOXIN-2, MITOCHONDRIAL"/>
    <property type="match status" value="1"/>
</dbReference>
<proteinExistence type="inferred from homology"/>
<organism evidence="8 9">
    <name type="scientific">Paludibaculum fermentans</name>
    <dbReference type="NCBI Taxonomy" id="1473598"/>
    <lineage>
        <taxon>Bacteria</taxon>
        <taxon>Pseudomonadati</taxon>
        <taxon>Acidobacteriota</taxon>
        <taxon>Terriglobia</taxon>
        <taxon>Bryobacterales</taxon>
        <taxon>Bryobacteraceae</taxon>
        <taxon>Paludibaculum</taxon>
    </lineage>
</organism>
<evidence type="ECO:0000313" key="8">
    <source>
        <dbReference type="EMBL" id="QOY90509.1"/>
    </source>
</evidence>
<dbReference type="InterPro" id="IPR012675">
    <property type="entry name" value="Beta-grasp_dom_sf"/>
</dbReference>
<dbReference type="Proteomes" id="UP000593892">
    <property type="component" value="Chromosome"/>
</dbReference>
<keyword evidence="9" id="KW-1185">Reference proteome</keyword>
<keyword evidence="3" id="KW-0479">Metal-binding</keyword>
<evidence type="ECO:0000256" key="1">
    <source>
        <dbReference type="ARBA" id="ARBA00010914"/>
    </source>
</evidence>
<dbReference type="RefSeq" id="WP_194452172.1">
    <property type="nucleotide sequence ID" value="NZ_CP063849.1"/>
</dbReference>
<dbReference type="PROSITE" id="PS51085">
    <property type="entry name" value="2FE2S_FER_2"/>
    <property type="match status" value="1"/>
</dbReference>
<name>A0A7S7NWJ6_PALFE</name>
<evidence type="ECO:0000259" key="7">
    <source>
        <dbReference type="PROSITE" id="PS51085"/>
    </source>
</evidence>
<dbReference type="PRINTS" id="PR00355">
    <property type="entry name" value="ADRENODOXIN"/>
</dbReference>
<dbReference type="AlphaFoldDB" id="A0A7S7NWJ6"/>
<evidence type="ECO:0000256" key="2">
    <source>
        <dbReference type="ARBA" id="ARBA00022714"/>
    </source>
</evidence>
<dbReference type="KEGG" id="pfer:IRI77_11325"/>
<dbReference type="EMBL" id="CP063849">
    <property type="protein sequence ID" value="QOY90509.1"/>
    <property type="molecule type" value="Genomic_DNA"/>
</dbReference>
<evidence type="ECO:0000256" key="3">
    <source>
        <dbReference type="ARBA" id="ARBA00022723"/>
    </source>
</evidence>
<keyword evidence="5" id="KW-0411">Iron-sulfur</keyword>
<evidence type="ECO:0000256" key="5">
    <source>
        <dbReference type="ARBA" id="ARBA00023014"/>
    </source>
</evidence>
<evidence type="ECO:0000256" key="6">
    <source>
        <dbReference type="ARBA" id="ARBA00034078"/>
    </source>
</evidence>
<gene>
    <name evidence="8" type="ORF">IRI77_11325</name>
</gene>
<reference evidence="8 9" key="1">
    <citation type="submission" date="2020-10" db="EMBL/GenBank/DDBJ databases">
        <title>Complete genome sequence of Paludibaculum fermentans P105T, a facultatively anaerobic acidobacterium capable of dissimilatory Fe(III) reduction.</title>
        <authorList>
            <person name="Dedysh S.N."/>
            <person name="Beletsky A.V."/>
            <person name="Kulichevskaya I.S."/>
            <person name="Mardanov A.V."/>
            <person name="Ravin N.V."/>
        </authorList>
    </citation>
    <scope>NUCLEOTIDE SEQUENCE [LARGE SCALE GENOMIC DNA]</scope>
    <source>
        <strain evidence="8 9">P105</strain>
    </source>
</reference>
<dbReference type="GO" id="GO:0140647">
    <property type="term" value="P:P450-containing electron transport chain"/>
    <property type="evidence" value="ECO:0007669"/>
    <property type="project" value="InterPro"/>
</dbReference>
<dbReference type="Pfam" id="PF00111">
    <property type="entry name" value="Fer2"/>
    <property type="match status" value="1"/>
</dbReference>
<dbReference type="InterPro" id="IPR036010">
    <property type="entry name" value="2Fe-2S_ferredoxin-like_sf"/>
</dbReference>
<protein>
    <submittedName>
        <fullName evidence="8">2Fe-2S iron-sulfur cluster binding domain-containing protein</fullName>
    </submittedName>
</protein>
<dbReference type="SUPFAM" id="SSF54292">
    <property type="entry name" value="2Fe-2S ferredoxin-like"/>
    <property type="match status" value="1"/>
</dbReference>
<sequence>MAKVTFLPANKTFEIDLENLPYHEHGKPKSFLDIAINVGMHIEHACGGNCACTTCHVVVKEGAEFLSEMDDDEADKLDMAADLQLGSRLGCQVFFERDGDAVIEIPSWNRNYVSEGGGSINLGDAIPAAKK</sequence>
<feature type="domain" description="2Fe-2S ferredoxin-type" evidence="7">
    <location>
        <begin position="2"/>
        <end position="109"/>
    </location>
</feature>
<dbReference type="GO" id="GO:0051537">
    <property type="term" value="F:2 iron, 2 sulfur cluster binding"/>
    <property type="evidence" value="ECO:0007669"/>
    <property type="project" value="UniProtKB-KW"/>
</dbReference>
<dbReference type="GO" id="GO:0046872">
    <property type="term" value="F:metal ion binding"/>
    <property type="evidence" value="ECO:0007669"/>
    <property type="project" value="UniProtKB-KW"/>
</dbReference>
<dbReference type="PANTHER" id="PTHR23426">
    <property type="entry name" value="FERREDOXIN/ADRENODOXIN"/>
    <property type="match status" value="1"/>
</dbReference>
<dbReference type="Gene3D" id="3.10.20.30">
    <property type="match status" value="1"/>
</dbReference>
<comment type="similarity">
    <text evidence="1">Belongs to the adrenodoxin/putidaredoxin family.</text>
</comment>
<dbReference type="InterPro" id="IPR001041">
    <property type="entry name" value="2Fe-2S_ferredoxin-type"/>
</dbReference>
<dbReference type="GO" id="GO:0009055">
    <property type="term" value="F:electron transfer activity"/>
    <property type="evidence" value="ECO:0007669"/>
    <property type="project" value="TreeGrafter"/>
</dbReference>
<accession>A0A7S7NWJ6</accession>
<evidence type="ECO:0000313" key="9">
    <source>
        <dbReference type="Proteomes" id="UP000593892"/>
    </source>
</evidence>
<dbReference type="CDD" id="cd00207">
    <property type="entry name" value="fer2"/>
    <property type="match status" value="1"/>
</dbReference>
<comment type="cofactor">
    <cofactor evidence="6">
        <name>[2Fe-2S] cluster</name>
        <dbReference type="ChEBI" id="CHEBI:190135"/>
    </cofactor>
</comment>
<evidence type="ECO:0000256" key="4">
    <source>
        <dbReference type="ARBA" id="ARBA00023004"/>
    </source>
</evidence>
<keyword evidence="2" id="KW-0001">2Fe-2S</keyword>
<keyword evidence="4" id="KW-0408">Iron</keyword>
<dbReference type="InterPro" id="IPR001055">
    <property type="entry name" value="Adrenodoxin-like"/>
</dbReference>